<feature type="compositionally biased region" description="Basic residues" evidence="7">
    <location>
        <begin position="300"/>
        <end position="311"/>
    </location>
</feature>
<keyword evidence="5" id="KW-0274">FAD</keyword>
<dbReference type="PROSITE" id="PS50878">
    <property type="entry name" value="RT_POL"/>
    <property type="match status" value="1"/>
</dbReference>
<dbReference type="InterPro" id="IPR053806">
    <property type="entry name" value="MTHFR_C"/>
</dbReference>
<comment type="pathway">
    <text evidence="2">One-carbon metabolism; tetrahydrofolate interconversion.</text>
</comment>
<name>A0A7J6NYW4_PEROL</name>
<evidence type="ECO:0000256" key="1">
    <source>
        <dbReference type="ARBA" id="ARBA00001974"/>
    </source>
</evidence>
<dbReference type="InterPro" id="IPR003171">
    <property type="entry name" value="Mehydrof_redctse-like"/>
</dbReference>
<dbReference type="GO" id="GO:0003676">
    <property type="term" value="F:nucleic acid binding"/>
    <property type="evidence" value="ECO:0007669"/>
    <property type="project" value="InterPro"/>
</dbReference>
<feature type="region of interest" description="Disordered" evidence="7">
    <location>
        <begin position="2073"/>
        <end position="2094"/>
    </location>
</feature>
<feature type="region of interest" description="Disordered" evidence="7">
    <location>
        <begin position="1"/>
        <end position="29"/>
    </location>
</feature>
<dbReference type="InterPro" id="IPR036397">
    <property type="entry name" value="RNaseH_sf"/>
</dbReference>
<dbReference type="Gene3D" id="3.30.70.270">
    <property type="match status" value="2"/>
</dbReference>
<feature type="region of interest" description="Disordered" evidence="7">
    <location>
        <begin position="2027"/>
        <end position="2052"/>
    </location>
</feature>
<feature type="region of interest" description="Disordered" evidence="7">
    <location>
        <begin position="218"/>
        <end position="238"/>
    </location>
</feature>
<feature type="domain" description="Integrase catalytic" evidence="9">
    <location>
        <begin position="1244"/>
        <end position="1417"/>
    </location>
</feature>
<evidence type="ECO:0000256" key="2">
    <source>
        <dbReference type="ARBA" id="ARBA00004777"/>
    </source>
</evidence>
<dbReference type="GO" id="GO:0015074">
    <property type="term" value="P:DNA integration"/>
    <property type="evidence" value="ECO:0007669"/>
    <property type="project" value="InterPro"/>
</dbReference>
<feature type="region of interest" description="Disordered" evidence="7">
    <location>
        <begin position="294"/>
        <end position="356"/>
    </location>
</feature>
<proteinExistence type="inferred from homology"/>
<dbReference type="InterPro" id="IPR043502">
    <property type="entry name" value="DNA/RNA_pol_sf"/>
</dbReference>
<feature type="compositionally biased region" description="Polar residues" evidence="7">
    <location>
        <begin position="2040"/>
        <end position="2052"/>
    </location>
</feature>
<reference evidence="10 11" key="1">
    <citation type="submission" date="2020-04" db="EMBL/GenBank/DDBJ databases">
        <title>Perkinsus olseni comparative genomics.</title>
        <authorList>
            <person name="Bogema D.R."/>
        </authorList>
    </citation>
    <scope>NUCLEOTIDE SEQUENCE [LARGE SCALE GENOMIC DNA]</scope>
    <source>
        <strain evidence="10">00978-12</strain>
    </source>
</reference>
<dbReference type="OrthoDB" id="16284at2759"/>
<dbReference type="Pfam" id="PF17921">
    <property type="entry name" value="Integrase_H2C2"/>
    <property type="match status" value="1"/>
</dbReference>
<dbReference type="Gene3D" id="3.10.10.10">
    <property type="entry name" value="HIV Type 1 Reverse Transcriptase, subunit A, domain 1"/>
    <property type="match status" value="1"/>
</dbReference>
<evidence type="ECO:0000313" key="10">
    <source>
        <dbReference type="EMBL" id="KAF4689092.1"/>
    </source>
</evidence>
<evidence type="ECO:0000259" key="8">
    <source>
        <dbReference type="PROSITE" id="PS50878"/>
    </source>
</evidence>
<dbReference type="InterPro" id="IPR012337">
    <property type="entry name" value="RNaseH-like_sf"/>
</dbReference>
<dbReference type="Pfam" id="PF21895">
    <property type="entry name" value="MTHFR_C"/>
    <property type="match status" value="1"/>
</dbReference>
<dbReference type="SUPFAM" id="SSF51730">
    <property type="entry name" value="FAD-linked oxidoreductase"/>
    <property type="match status" value="1"/>
</dbReference>
<evidence type="ECO:0000256" key="5">
    <source>
        <dbReference type="ARBA" id="ARBA00022827"/>
    </source>
</evidence>
<dbReference type="GO" id="GO:0035999">
    <property type="term" value="P:tetrahydrofolate interconversion"/>
    <property type="evidence" value="ECO:0007669"/>
    <property type="project" value="UniProtKB-UniPathway"/>
</dbReference>
<dbReference type="InterPro" id="IPR001584">
    <property type="entry name" value="Integrase_cat-core"/>
</dbReference>
<evidence type="ECO:0000256" key="7">
    <source>
        <dbReference type="SAM" id="MobiDB-lite"/>
    </source>
</evidence>
<feature type="compositionally biased region" description="Basic and acidic residues" evidence="7">
    <location>
        <begin position="1"/>
        <end position="20"/>
    </location>
</feature>
<dbReference type="InterPro" id="IPR029041">
    <property type="entry name" value="FAD-linked_oxidoreductase-like"/>
</dbReference>
<dbReference type="SUPFAM" id="SSF56672">
    <property type="entry name" value="DNA/RNA polymerases"/>
    <property type="match status" value="1"/>
</dbReference>
<dbReference type="SUPFAM" id="SSF53098">
    <property type="entry name" value="Ribonuclease H-like"/>
    <property type="match status" value="1"/>
</dbReference>
<keyword evidence="6" id="KW-0560">Oxidoreductase</keyword>
<dbReference type="EMBL" id="JABANP010000133">
    <property type="protein sequence ID" value="KAF4689092.1"/>
    <property type="molecule type" value="Genomic_DNA"/>
</dbReference>
<protein>
    <submittedName>
        <fullName evidence="10">Uncharacterized protein</fullName>
    </submittedName>
</protein>
<evidence type="ECO:0000256" key="4">
    <source>
        <dbReference type="ARBA" id="ARBA00022630"/>
    </source>
</evidence>
<comment type="caution">
    <text evidence="10">The sequence shown here is derived from an EMBL/GenBank/DDBJ whole genome shotgun (WGS) entry which is preliminary data.</text>
</comment>
<feature type="domain" description="Reverse transcriptase" evidence="8">
    <location>
        <begin position="622"/>
        <end position="810"/>
    </location>
</feature>
<dbReference type="Pfam" id="PF02219">
    <property type="entry name" value="MTHFR"/>
    <property type="match status" value="1"/>
</dbReference>
<accession>A0A7J6NYW4</accession>
<dbReference type="UniPathway" id="UPA00193"/>
<dbReference type="Gene3D" id="3.20.20.220">
    <property type="match status" value="1"/>
</dbReference>
<dbReference type="Gene3D" id="1.10.340.70">
    <property type="match status" value="1"/>
</dbReference>
<dbReference type="GO" id="GO:0009086">
    <property type="term" value="P:methionine biosynthetic process"/>
    <property type="evidence" value="ECO:0007669"/>
    <property type="project" value="TreeGrafter"/>
</dbReference>
<dbReference type="GO" id="GO:0004489">
    <property type="term" value="F:methylenetetrahydrofolate reductase [NAD(P)H] activity"/>
    <property type="evidence" value="ECO:0007669"/>
    <property type="project" value="InterPro"/>
</dbReference>
<evidence type="ECO:0000313" key="11">
    <source>
        <dbReference type="Proteomes" id="UP000541610"/>
    </source>
</evidence>
<dbReference type="PANTHER" id="PTHR45754:SF3">
    <property type="entry name" value="METHYLENETETRAHYDROFOLATE REDUCTASE (NADPH)"/>
    <property type="match status" value="1"/>
</dbReference>
<sequence length="2094" mass="233523">MERPARSDESSSSAKEKDEGDGSAPNHRRYYPDDLRHYRVSNLVRSWLLCSELEVSDLQQRVHDGTFSTCESADVVTPSAPGLQRLTFPDNAYPGDPVYEEVMANWKQLLALIILGLLRLDDHHHVQHYIDALNVWQTAKQSASESLTDYFYPLLATVNHQWAKIFNKRLAEDDIAPSDVTVPLAQRLLLEIESSRRDYGSLLPWEQLRLSYETPAVSDEPIASSGSGKCRRKRSNKKVVWQEPNDVTSGLFWQYGDFVKGAYTDINTVEPCSSKECSSGSFKSIYYTVLSPASSVSTGKGKKKKKKKGKGKTPEATSQQAKSSGDKVSGASQSLTPGSSMSHAESDTPSQTIGCTTMASDSADVSTEIYALVNAPFKVGDNTLRVYVDTLSTFSLISRSLWDSVRDSDLWEPDCASVETSDKTLRPGSVATVNGSSSIIAVGSLLVDGLPRTRLKVKVRVVDCLPMVLGPCALILGIQALRKLGASIDLGGLAPMVCFSVANISLPLIMKPGDWFRDHPGCVITTVGSKLENLPKCVRSTQEDCYVDDQKLSDADFEKYIDGMDDDRLRRWVADRFVGYVPKTLDFKLKPGVTPKQFRPYTIRPDLRHEADELIKTLADEGKLVPATWSLDEYISPVFVIRKRSGKLRLLVDLRSLNYDINLDPPSSIPHLYESVVSLPKTSKFFSVDDLKDAYWDHEVAPHCRKLLTICLWDRTLWQFVGAPQGLSLSPESFCDHVWDLLLTALGLRAYRFYRVYIDDIATHGPSPESVRVRRRLLHFIMAYFDKAFSVKGPVEEVPQTSVDFCGLTLSSDGVSMSRTSVETLEKVLSSPPSTKKDLRSALGTIQYHRSGFARPELRCSEFGTLLSVLYDKLQQRWKWTDDDQSVWDRVRSLYTNQPLGKPTECMPLPSDGVWLLVSDSSDSGIGGLLLYLTGMTAELLSELPGEELIHRGTLIGVWSGILDSLARRWLIYDREMFALITGWKKYWRFLYASIPYDRVRPGSSSMPPVIFMSDNSVVCSRLCTMKIDDGPGPRVTRWLSWLEDLAPAIRLHAVVRHLAGPANDLADLLSRAFVEPVDNGQPAQEGSVALIAIESFCSVAEMVRRTEGAVSDTYCSVSISDIYSSLVEGGGKEQVKSLARSRFTLDSNGLLFYIDAAGNRSLYVPPDCVVSGSTMPMRQYLIYLVHEHHSHAGIAQTYFELRIRYWWPSLRKHVFCAISACNDCALVRSHKQARQVGQDFHRFLARRFDTVAVDLAAIPPQFQANHGNTILVCVDEATMFTVYARAESATSASLAGCFTRFWISYFGAPSTVRSDNAVYFKSQFVEEISSIIGLRRVNSLAYNPAANGLCEGRVRLIKRMLKLAVLRGEVSSTALDLYLSLATSVANVRNLTTLSDCTSAALVFGQNPPRGLLPMLAYAAEQADTDADICSLARDFDVKGLLSSLRSVLSEADCDRNIHLVDSSTEALDRRIVASHYLRANDGIVVNNLAYYRGEGPFRIVNVDGNKVTLEDALGYSFHVAIRHVYALQPSTPVWFGIDVATRVAPAAVDLSTVKGIIADGSVHYMLFVMDDKKTNTIACGKPVAVDDLSDSIQLHLYERNDTNRYFYPLWVLPDRSVGSVSDTIVRSKRSPRNALPCLKSYPVSTVPRAIADQLEQVKGDDQKVKDLGVEICVAMCSQIMSYGVDHCHSSGGLHFYTLNLESSVSRIIERLMMVDSHVATRALPWRPSKASSRQEENVRPIFWSNRQKSFIQRTSCWDEFPNGRLGNQASAAYGDFELNFRSYSKETQDKVAADRRRMWGDHVPNGDHVRRVFTAFIKGEVKRLPWCTESPTEETLFIQKQLIRLNQCNMLTINSQPRVNGALSTDPYVGWGPGGGFVYQKAYVEFFCPESQLEQLIRGIEGEKYESISYMAVTADGSKVKSNIPPQGQVNAVTWGVFPNSEIIQPTVVDVTSFMAWKDEAFALWNEWMDVYPEDDHQSRQVLSFIRDHYFLCTVVDNDFVAGDLFSKLTKICTPIPWETLRIENPSESDGHEVPEVSTASFHPQRPSQACTVPSLQTSLAVIAEVYSPRPKPTDLSPRHETKNDITSFAPL</sequence>
<organism evidence="10 11">
    <name type="scientific">Perkinsus olseni</name>
    <name type="common">Perkinsus atlanticus</name>
    <dbReference type="NCBI Taxonomy" id="32597"/>
    <lineage>
        <taxon>Eukaryota</taxon>
        <taxon>Sar</taxon>
        <taxon>Alveolata</taxon>
        <taxon>Perkinsozoa</taxon>
        <taxon>Perkinsea</taxon>
        <taxon>Perkinsida</taxon>
        <taxon>Perkinsidae</taxon>
        <taxon>Perkinsus</taxon>
    </lineage>
</organism>
<dbReference type="PANTHER" id="PTHR45754">
    <property type="entry name" value="METHYLENETETRAHYDROFOLATE REDUCTASE"/>
    <property type="match status" value="1"/>
</dbReference>
<keyword evidence="4" id="KW-0285">Flavoprotein</keyword>
<dbReference type="GO" id="GO:0005829">
    <property type="term" value="C:cytosol"/>
    <property type="evidence" value="ECO:0007669"/>
    <property type="project" value="TreeGrafter"/>
</dbReference>
<feature type="compositionally biased region" description="Polar residues" evidence="7">
    <location>
        <begin position="330"/>
        <end position="356"/>
    </location>
</feature>
<evidence type="ECO:0000256" key="6">
    <source>
        <dbReference type="ARBA" id="ARBA00023002"/>
    </source>
</evidence>
<comment type="cofactor">
    <cofactor evidence="1">
        <name>FAD</name>
        <dbReference type="ChEBI" id="CHEBI:57692"/>
    </cofactor>
</comment>
<dbReference type="InterPro" id="IPR000477">
    <property type="entry name" value="RT_dom"/>
</dbReference>
<evidence type="ECO:0000256" key="3">
    <source>
        <dbReference type="ARBA" id="ARBA00006743"/>
    </source>
</evidence>
<dbReference type="InterPro" id="IPR041588">
    <property type="entry name" value="Integrase_H2C2"/>
</dbReference>
<dbReference type="Proteomes" id="UP000541610">
    <property type="component" value="Unassembled WGS sequence"/>
</dbReference>
<dbReference type="InterPro" id="IPR043128">
    <property type="entry name" value="Rev_trsase/Diguanyl_cyclase"/>
</dbReference>
<dbReference type="Gene3D" id="3.30.420.10">
    <property type="entry name" value="Ribonuclease H-like superfamily/Ribonuclease H"/>
    <property type="match status" value="1"/>
</dbReference>
<gene>
    <name evidence="10" type="ORF">FOZ60_002053</name>
</gene>
<comment type="similarity">
    <text evidence="3">Belongs to the methylenetetrahydrofolate reductase family.</text>
</comment>
<evidence type="ECO:0000259" key="9">
    <source>
        <dbReference type="PROSITE" id="PS50994"/>
    </source>
</evidence>
<dbReference type="GO" id="GO:0071949">
    <property type="term" value="F:FAD binding"/>
    <property type="evidence" value="ECO:0007669"/>
    <property type="project" value="TreeGrafter"/>
</dbReference>
<dbReference type="PROSITE" id="PS50994">
    <property type="entry name" value="INTEGRASE"/>
    <property type="match status" value="1"/>
</dbReference>